<evidence type="ECO:0000256" key="6">
    <source>
        <dbReference type="PIRSR" id="PIRSR031051-2"/>
    </source>
</evidence>
<dbReference type="STRING" id="74649.A0A2P6Q180"/>
<feature type="binding site" evidence="6">
    <location>
        <position position="20"/>
    </location>
    <ligand>
        <name>substrate</name>
    </ligand>
</feature>
<dbReference type="PIRSF" id="PIRSF031051">
    <property type="entry name" value="PyrdxlP_Pase_PHOSPHO2"/>
    <property type="match status" value="1"/>
</dbReference>
<gene>
    <name evidence="8" type="ORF">RchiOBHm_Chr6g0310671</name>
</gene>
<evidence type="ECO:0000256" key="5">
    <source>
        <dbReference type="PIRSR" id="PIRSR031051-1"/>
    </source>
</evidence>
<dbReference type="InterPro" id="IPR006384">
    <property type="entry name" value="HAD_hydro_PyrdxlP_Pase-like"/>
</dbReference>
<dbReference type="Proteomes" id="UP000238479">
    <property type="component" value="Chromosome 6"/>
</dbReference>
<dbReference type="AlphaFoldDB" id="A0A2P6Q180"/>
<organism evidence="8 9">
    <name type="scientific">Rosa chinensis</name>
    <name type="common">China rose</name>
    <dbReference type="NCBI Taxonomy" id="74649"/>
    <lineage>
        <taxon>Eukaryota</taxon>
        <taxon>Viridiplantae</taxon>
        <taxon>Streptophyta</taxon>
        <taxon>Embryophyta</taxon>
        <taxon>Tracheophyta</taxon>
        <taxon>Spermatophyta</taxon>
        <taxon>Magnoliopsida</taxon>
        <taxon>eudicotyledons</taxon>
        <taxon>Gunneridae</taxon>
        <taxon>Pentapetalae</taxon>
        <taxon>rosids</taxon>
        <taxon>fabids</taxon>
        <taxon>Rosales</taxon>
        <taxon>Rosaceae</taxon>
        <taxon>Rosoideae</taxon>
        <taxon>Rosoideae incertae sedis</taxon>
        <taxon>Rosa</taxon>
    </lineage>
</organism>
<dbReference type="GO" id="GO:0046872">
    <property type="term" value="F:metal ion binding"/>
    <property type="evidence" value="ECO:0007669"/>
    <property type="project" value="UniProtKB-KW"/>
</dbReference>
<sequence length="281" mass="31231">MAGLVVIFDFDKTIIDCDSDNWVVEELGINHLFTQLLHSLPWNSIMDRMMTELHNRGKTIEDVEKCLKKVPLHPSIASAIESAHAFGCDLRVVSDANVFFIETILKHHGLLDCFSEINTNPSLVDEQGRLRILPYHDFNSSPHGCNICPSNMCKGLVMEKIRALVSADGKKQLVYVGDGAPDFCAGLKLEEGDVMMPRKDFPICDLISANPLLTKAKIHEWSDWEELGANLLSTVNNALIDESSNTRTDQLVPLDCKYQNTLISATAHEALQKALPVSPPH</sequence>
<dbReference type="InterPro" id="IPR016965">
    <property type="entry name" value="Pase_PHOSPHO-typ"/>
</dbReference>
<dbReference type="OMA" id="GCTICPP"/>
<evidence type="ECO:0000256" key="7">
    <source>
        <dbReference type="PIRSR" id="PIRSR031051-3"/>
    </source>
</evidence>
<feature type="active site" description="Proton donor" evidence="5">
    <location>
        <position position="11"/>
    </location>
</feature>
<dbReference type="NCBIfam" id="TIGR01489">
    <property type="entry name" value="DKMTPPase-SF"/>
    <property type="match status" value="1"/>
</dbReference>
<comment type="caution">
    <text evidence="8">The sequence shown here is derived from an EMBL/GenBank/DDBJ whole genome shotgun (WGS) entry which is preliminary data.</text>
</comment>
<feature type="binding site" evidence="6">
    <location>
        <position position="95"/>
    </location>
    <ligand>
        <name>substrate</name>
    </ligand>
</feature>
<dbReference type="PANTHER" id="PTHR20889:SF22">
    <property type="entry name" value="INORGANIC PYROPHOSPHATASE 2"/>
    <property type="match status" value="1"/>
</dbReference>
<dbReference type="EMBL" id="PDCK01000044">
    <property type="protein sequence ID" value="PRQ27937.1"/>
    <property type="molecule type" value="Genomic_DNA"/>
</dbReference>
<feature type="binding site" evidence="7">
    <location>
        <position position="178"/>
    </location>
    <ligand>
        <name>Mg(2+)</name>
        <dbReference type="ChEBI" id="CHEBI:18420"/>
    </ligand>
</feature>
<dbReference type="SUPFAM" id="SSF56784">
    <property type="entry name" value="HAD-like"/>
    <property type="match status" value="1"/>
</dbReference>
<accession>A0A2P6Q180</accession>
<evidence type="ECO:0000256" key="4">
    <source>
        <dbReference type="ARBA" id="ARBA00022842"/>
    </source>
</evidence>
<dbReference type="Pfam" id="PF06888">
    <property type="entry name" value="Put_Phosphatase"/>
    <property type="match status" value="1"/>
</dbReference>
<keyword evidence="9" id="KW-1185">Reference proteome</keyword>
<evidence type="ECO:0000313" key="8">
    <source>
        <dbReference type="EMBL" id="PRQ27937.1"/>
    </source>
</evidence>
<feature type="binding site" evidence="7">
    <location>
        <position position="9"/>
    </location>
    <ligand>
        <name>Mg(2+)</name>
        <dbReference type="ChEBI" id="CHEBI:18420"/>
    </ligand>
</feature>
<evidence type="ECO:0000313" key="9">
    <source>
        <dbReference type="Proteomes" id="UP000238479"/>
    </source>
</evidence>
<keyword evidence="2 7" id="KW-0479">Metal-binding</keyword>
<dbReference type="Gene3D" id="3.40.50.1000">
    <property type="entry name" value="HAD superfamily/HAD-like"/>
    <property type="match status" value="1"/>
</dbReference>
<keyword evidence="4 7" id="KW-0460">Magnesium</keyword>
<evidence type="ECO:0000256" key="2">
    <source>
        <dbReference type="ARBA" id="ARBA00022723"/>
    </source>
</evidence>
<dbReference type="GO" id="GO:0016791">
    <property type="term" value="F:phosphatase activity"/>
    <property type="evidence" value="ECO:0007669"/>
    <property type="project" value="InterPro"/>
</dbReference>
<evidence type="ECO:0000256" key="3">
    <source>
        <dbReference type="ARBA" id="ARBA00022801"/>
    </source>
</evidence>
<feature type="binding site" evidence="7">
    <location>
        <position position="11"/>
    </location>
    <ligand>
        <name>Mg(2+)</name>
        <dbReference type="ChEBI" id="CHEBI:18420"/>
    </ligand>
</feature>
<dbReference type="EC" id="3.-.-.-" evidence="8"/>
<feature type="active site" description="Nucleophile" evidence="5">
    <location>
        <position position="9"/>
    </location>
</feature>
<evidence type="ECO:0000256" key="1">
    <source>
        <dbReference type="ARBA" id="ARBA00001946"/>
    </source>
</evidence>
<proteinExistence type="predicted"/>
<dbReference type="InterPro" id="IPR023214">
    <property type="entry name" value="HAD_sf"/>
</dbReference>
<dbReference type="NCBIfam" id="TIGR01488">
    <property type="entry name" value="HAD-SF-IB"/>
    <property type="match status" value="1"/>
</dbReference>
<protein>
    <submittedName>
        <fullName evidence="8">Putative hydrolase</fullName>
        <ecNumber evidence="8">3.-.-.-</ecNumber>
    </submittedName>
</protein>
<name>A0A2P6Q180_ROSCH</name>
<dbReference type="OrthoDB" id="10267182at2759"/>
<dbReference type="Gramene" id="PRQ27937">
    <property type="protein sequence ID" value="PRQ27937"/>
    <property type="gene ID" value="RchiOBHm_Chr6g0310671"/>
</dbReference>
<keyword evidence="3 8" id="KW-0378">Hydrolase</keyword>
<comment type="cofactor">
    <cofactor evidence="1 7">
        <name>Mg(2+)</name>
        <dbReference type="ChEBI" id="CHEBI:18420"/>
    </cofactor>
</comment>
<dbReference type="PANTHER" id="PTHR20889">
    <property type="entry name" value="PHOSPHATASE, ORPHAN 1, 2"/>
    <property type="match status" value="1"/>
</dbReference>
<reference evidence="8 9" key="1">
    <citation type="journal article" date="2018" name="Nat. Genet.">
        <title>The Rosa genome provides new insights in the design of modern roses.</title>
        <authorList>
            <person name="Bendahmane M."/>
        </authorList>
    </citation>
    <scope>NUCLEOTIDE SEQUENCE [LARGE SCALE GENOMIC DNA]</scope>
    <source>
        <strain evidence="9">cv. Old Blush</strain>
    </source>
</reference>
<dbReference type="InterPro" id="IPR036412">
    <property type="entry name" value="HAD-like_sf"/>
</dbReference>